<evidence type="ECO:0000313" key="14">
    <source>
        <dbReference type="Proteomes" id="UP001162060"/>
    </source>
</evidence>
<dbReference type="PROSITE" id="PS00178">
    <property type="entry name" value="AA_TRNA_LIGASE_I"/>
    <property type="match status" value="1"/>
</dbReference>
<dbReference type="InterPro" id="IPR050203">
    <property type="entry name" value="Trp-tRNA_synthetase"/>
</dbReference>
<dbReference type="InterPro" id="IPR002306">
    <property type="entry name" value="Trp-tRNA-ligase"/>
</dbReference>
<dbReference type="InterPro" id="IPR002305">
    <property type="entry name" value="aa-tRNA-synth_Ic"/>
</dbReference>
<dbReference type="HAMAP" id="MF_00140_B">
    <property type="entry name" value="Trp_tRNA_synth_B"/>
    <property type="match status" value="1"/>
</dbReference>
<dbReference type="GO" id="GO:0004830">
    <property type="term" value="F:tryptophan-tRNA ligase activity"/>
    <property type="evidence" value="ECO:0007669"/>
    <property type="project" value="UniProtKB-EC"/>
</dbReference>
<dbReference type="PANTHER" id="PTHR43766:SF1">
    <property type="entry name" value="TRYPTOPHAN--TRNA LIGASE, MITOCHONDRIAL"/>
    <property type="match status" value="1"/>
</dbReference>
<dbReference type="GO" id="GO:0006436">
    <property type="term" value="P:tryptophanyl-tRNA aminoacylation"/>
    <property type="evidence" value="ECO:0007669"/>
    <property type="project" value="InterPro"/>
</dbReference>
<dbReference type="EMBL" id="CAKLBY020000188">
    <property type="protein sequence ID" value="CAK7932147.1"/>
    <property type="molecule type" value="Genomic_DNA"/>
</dbReference>
<dbReference type="PRINTS" id="PR01039">
    <property type="entry name" value="TRNASYNTHTRP"/>
</dbReference>
<dbReference type="SUPFAM" id="SSF52374">
    <property type="entry name" value="Nucleotidylyl transferase"/>
    <property type="match status" value="2"/>
</dbReference>
<name>A0AAV1UET9_9STRA</name>
<feature type="region of interest" description="Disordered" evidence="12">
    <location>
        <begin position="18"/>
        <end position="44"/>
    </location>
</feature>
<accession>A0AAV1UET9</accession>
<dbReference type="CDD" id="cd00806">
    <property type="entry name" value="TrpRS_core"/>
    <property type="match status" value="1"/>
</dbReference>
<reference evidence="13" key="1">
    <citation type="submission" date="2024-01" db="EMBL/GenBank/DDBJ databases">
        <authorList>
            <person name="Webb A."/>
        </authorList>
    </citation>
    <scope>NUCLEOTIDE SEQUENCE</scope>
    <source>
        <strain evidence="13">Pm1</strain>
    </source>
</reference>
<dbReference type="AlphaFoldDB" id="A0AAV1UET9"/>
<evidence type="ECO:0000256" key="4">
    <source>
        <dbReference type="ARBA" id="ARBA00022598"/>
    </source>
</evidence>
<keyword evidence="6 11" id="KW-0067">ATP-binding</keyword>
<organism evidence="13 14">
    <name type="scientific">Peronospora matthiolae</name>
    <dbReference type="NCBI Taxonomy" id="2874970"/>
    <lineage>
        <taxon>Eukaryota</taxon>
        <taxon>Sar</taxon>
        <taxon>Stramenopiles</taxon>
        <taxon>Oomycota</taxon>
        <taxon>Peronosporomycetes</taxon>
        <taxon>Peronosporales</taxon>
        <taxon>Peronosporaceae</taxon>
        <taxon>Peronospora</taxon>
    </lineage>
</organism>
<comment type="subcellular location">
    <subcellularLocation>
        <location evidence="1">Mitochondrion</location>
    </subcellularLocation>
</comment>
<keyword evidence="5 11" id="KW-0547">Nucleotide-binding</keyword>
<dbReference type="FunFam" id="1.10.240.10:FF:000002">
    <property type="entry name" value="Tryptophan--tRNA ligase"/>
    <property type="match status" value="1"/>
</dbReference>
<evidence type="ECO:0000256" key="10">
    <source>
        <dbReference type="ARBA" id="ARBA00049929"/>
    </source>
</evidence>
<proteinExistence type="inferred from homology"/>
<keyword evidence="8 11" id="KW-0030">Aminoacyl-tRNA synthetase</keyword>
<evidence type="ECO:0000256" key="7">
    <source>
        <dbReference type="ARBA" id="ARBA00022917"/>
    </source>
</evidence>
<feature type="compositionally biased region" description="Low complexity" evidence="12">
    <location>
        <begin position="23"/>
        <end position="34"/>
    </location>
</feature>
<dbReference type="PANTHER" id="PTHR43766">
    <property type="entry name" value="TRYPTOPHAN--TRNA LIGASE, MITOCHONDRIAL"/>
    <property type="match status" value="1"/>
</dbReference>
<evidence type="ECO:0000256" key="9">
    <source>
        <dbReference type="ARBA" id="ARBA00030268"/>
    </source>
</evidence>
<dbReference type="GO" id="GO:0005739">
    <property type="term" value="C:mitochondrion"/>
    <property type="evidence" value="ECO:0007669"/>
    <property type="project" value="UniProtKB-SubCell"/>
</dbReference>
<evidence type="ECO:0000256" key="11">
    <source>
        <dbReference type="RuleBase" id="RU363036"/>
    </source>
</evidence>
<comment type="caution">
    <text evidence="13">The sequence shown here is derived from an EMBL/GenBank/DDBJ whole genome shotgun (WGS) entry which is preliminary data.</text>
</comment>
<gene>
    <name evidence="13" type="ORF">PM001_LOCUS17297</name>
</gene>
<evidence type="ECO:0000256" key="3">
    <source>
        <dbReference type="ARBA" id="ARBA00013161"/>
    </source>
</evidence>
<comment type="catalytic activity">
    <reaction evidence="10">
        <text>tRNA(Trp) + L-tryptophan + ATP = L-tryptophyl-tRNA(Trp) + AMP + diphosphate + H(+)</text>
        <dbReference type="Rhea" id="RHEA:24080"/>
        <dbReference type="Rhea" id="RHEA-COMP:9671"/>
        <dbReference type="Rhea" id="RHEA-COMP:9705"/>
        <dbReference type="ChEBI" id="CHEBI:15378"/>
        <dbReference type="ChEBI" id="CHEBI:30616"/>
        <dbReference type="ChEBI" id="CHEBI:33019"/>
        <dbReference type="ChEBI" id="CHEBI:57912"/>
        <dbReference type="ChEBI" id="CHEBI:78442"/>
        <dbReference type="ChEBI" id="CHEBI:78535"/>
        <dbReference type="ChEBI" id="CHEBI:456215"/>
        <dbReference type="EC" id="6.1.1.2"/>
    </reaction>
</comment>
<comment type="similarity">
    <text evidence="2 11">Belongs to the class-I aminoacyl-tRNA synthetase family.</text>
</comment>
<evidence type="ECO:0000256" key="5">
    <source>
        <dbReference type="ARBA" id="ARBA00022741"/>
    </source>
</evidence>
<dbReference type="Proteomes" id="UP001162060">
    <property type="component" value="Unassembled WGS sequence"/>
</dbReference>
<dbReference type="Pfam" id="PF00579">
    <property type="entry name" value="tRNA-synt_1b"/>
    <property type="match status" value="2"/>
</dbReference>
<evidence type="ECO:0000256" key="12">
    <source>
        <dbReference type="SAM" id="MobiDB-lite"/>
    </source>
</evidence>
<evidence type="ECO:0000256" key="1">
    <source>
        <dbReference type="ARBA" id="ARBA00004173"/>
    </source>
</evidence>
<dbReference type="Gene3D" id="1.10.240.10">
    <property type="entry name" value="Tyrosyl-Transfer RNA Synthetase"/>
    <property type="match status" value="1"/>
</dbReference>
<dbReference type="InterPro" id="IPR024109">
    <property type="entry name" value="Trp-tRNA-ligase_bac-type"/>
</dbReference>
<keyword evidence="7 11" id="KW-0648">Protein biosynthesis</keyword>
<keyword evidence="4 11" id="KW-0436">Ligase</keyword>
<protein>
    <recommendedName>
        <fullName evidence="3">tryptophan--tRNA ligase</fullName>
        <ecNumber evidence="3">6.1.1.2</ecNumber>
    </recommendedName>
    <alternativeName>
        <fullName evidence="9">Tryptophanyl-tRNA synthetase</fullName>
    </alternativeName>
</protein>
<evidence type="ECO:0000256" key="2">
    <source>
        <dbReference type="ARBA" id="ARBA00005594"/>
    </source>
</evidence>
<feature type="region of interest" description="Disordered" evidence="12">
    <location>
        <begin position="82"/>
        <end position="111"/>
    </location>
</feature>
<dbReference type="Gene3D" id="3.40.50.620">
    <property type="entry name" value="HUPs"/>
    <property type="match status" value="2"/>
</dbReference>
<evidence type="ECO:0000313" key="13">
    <source>
        <dbReference type="EMBL" id="CAK7932147.1"/>
    </source>
</evidence>
<dbReference type="GO" id="GO:0005524">
    <property type="term" value="F:ATP binding"/>
    <property type="evidence" value="ECO:0007669"/>
    <property type="project" value="UniProtKB-KW"/>
</dbReference>
<evidence type="ECO:0000256" key="8">
    <source>
        <dbReference type="ARBA" id="ARBA00023146"/>
    </source>
</evidence>
<sequence>MTSPRRSSKHLPLMCRRRRDVVRVPSPRSTSTRPLQPQSRPRTTIDDVRVFSGIQPSGVPHLGNYCGAIAKWVQLQHSTNDTSSLSSRVSTNDTSSSSFFSTNDTSLSSRVSTTDTSLSSFFSTNDTSLSSVTSTSSGYKSPVAATVSSLPCASPLTRLFSVVDLHALTVPFDATHLTSRVYTTVAALLGAGIDAQRSIVFRQSHVAAHSELAWLLSCVTPLTWLHRMTQFKQKSKSRTWQEATASPRAESSLGLLSYPVLMAADILLYRATLVPVGDDQLQHLELARMIATTFNTRFGRDDGRKKMEMTRSRHRPVLLKPLPMRDEDDSSGDPGKSLVRIMSLRDPTVKMSKSDASVMSRIELTDSADEIRKKIRKATTDAVRGIHYDRKERPGVSNLLDIASAVTGQSVMQLEAQYADYGTGAFKDSVADAVIARICPIGERIKQYEADLEYLDKVLADGAARASELAAVTMKDVKEVMGLVKS</sequence>
<dbReference type="EC" id="6.1.1.2" evidence="3"/>
<dbReference type="InterPro" id="IPR014729">
    <property type="entry name" value="Rossmann-like_a/b/a_fold"/>
</dbReference>
<evidence type="ECO:0000256" key="6">
    <source>
        <dbReference type="ARBA" id="ARBA00022840"/>
    </source>
</evidence>
<dbReference type="InterPro" id="IPR001412">
    <property type="entry name" value="aa-tRNA-synth_I_CS"/>
</dbReference>